<dbReference type="FunFam" id="2.40.30.130:FF:000001">
    <property type="entry name" value="Alanine--tRNA ligase"/>
    <property type="match status" value="1"/>
</dbReference>
<dbReference type="PRINTS" id="PR00980">
    <property type="entry name" value="TRNASYNTHALA"/>
</dbReference>
<dbReference type="FunFam" id="3.30.54.20:FF:000001">
    <property type="entry name" value="Alanine--tRNA ligase"/>
    <property type="match status" value="1"/>
</dbReference>
<dbReference type="SUPFAM" id="SSF55186">
    <property type="entry name" value="ThrRS/AlaRS common domain"/>
    <property type="match status" value="1"/>
</dbReference>
<comment type="domain">
    <text evidence="14">Consists of three domains; the N-terminal catalytic domain, the editing domain and the C-terminal C-Ala domain. The editing domain removes incorrectly charged amino acids, while the C-Ala domain, along with tRNA(Ala), serves as a bridge to cooperatively bring together the editing and aminoacylation centers thus stimulating deacylation of misacylated tRNAs.</text>
</comment>
<dbReference type="InterPro" id="IPR050058">
    <property type="entry name" value="Ala-tRNA_ligase"/>
</dbReference>
<dbReference type="EMBL" id="SWRL01000012">
    <property type="protein sequence ID" value="NFH62612.1"/>
    <property type="molecule type" value="Genomic_DNA"/>
</dbReference>
<accession>A0A6G4EH89</accession>
<dbReference type="CDD" id="cd00673">
    <property type="entry name" value="AlaRS_core"/>
    <property type="match status" value="1"/>
</dbReference>
<name>A0A6G4EH89_CLOBO</name>
<organism evidence="17">
    <name type="scientific">Clostridium botulinum</name>
    <dbReference type="NCBI Taxonomy" id="1491"/>
    <lineage>
        <taxon>Bacteria</taxon>
        <taxon>Bacillati</taxon>
        <taxon>Bacillota</taxon>
        <taxon>Clostridia</taxon>
        <taxon>Eubacteriales</taxon>
        <taxon>Clostridiaceae</taxon>
        <taxon>Clostridium</taxon>
    </lineage>
</organism>
<comment type="function">
    <text evidence="12 14">Catalyzes the attachment of alanine to tRNA(Ala) in a two-step reaction: alanine is first activated by ATP to form Ala-AMP and then transferred to the acceptor end of tRNA(Ala). Also edits incorrectly charged Ser-tRNA(Ala) and Gly-tRNA(Ala) via its editing domain.</text>
</comment>
<dbReference type="Gene3D" id="6.10.250.550">
    <property type="match status" value="1"/>
</dbReference>
<dbReference type="NCBIfam" id="TIGR00344">
    <property type="entry name" value="alaS"/>
    <property type="match status" value="1"/>
</dbReference>
<dbReference type="GO" id="GO:0008270">
    <property type="term" value="F:zinc ion binding"/>
    <property type="evidence" value="ECO:0007669"/>
    <property type="project" value="UniProtKB-UniRule"/>
</dbReference>
<dbReference type="InterPro" id="IPR018162">
    <property type="entry name" value="Ala-tRNA-ligase_IIc_anticod-bd"/>
</dbReference>
<keyword evidence="8 14" id="KW-0067">ATP-binding</keyword>
<evidence type="ECO:0000313" key="17">
    <source>
        <dbReference type="EMBL" id="NFH62612.1"/>
    </source>
</evidence>
<dbReference type="InterPro" id="IPR023033">
    <property type="entry name" value="Ala_tRNA_ligase_euk/bac"/>
</dbReference>
<dbReference type="Gene3D" id="3.30.980.10">
    <property type="entry name" value="Threonyl-trna Synthetase, Chain A, domain 2"/>
    <property type="match status" value="1"/>
</dbReference>
<dbReference type="InterPro" id="IPR009000">
    <property type="entry name" value="Transl_B-barrel_sf"/>
</dbReference>
<feature type="domain" description="Alanyl-transfer RNA synthetases family profile" evidence="16">
    <location>
        <begin position="4"/>
        <end position="711"/>
    </location>
</feature>
<reference evidence="17 19" key="1">
    <citation type="submission" date="2019-04" db="EMBL/GenBank/DDBJ databases">
        <title>Genome sequencing of Clostridium botulinum Groups I-IV and Clostridium butyricum.</title>
        <authorList>
            <person name="Brunt J."/>
            <person name="Van Vliet A.H.M."/>
            <person name="Stringer S.C."/>
            <person name="Carter A.T."/>
            <person name="Peck M.W."/>
        </authorList>
    </citation>
    <scope>NUCLEOTIDE SEQUENCE</scope>
    <source>
        <strain evidence="17">IFR 15/031</strain>
        <strain evidence="18 19">IFR 15/034</strain>
    </source>
</reference>
<dbReference type="PROSITE" id="PS50860">
    <property type="entry name" value="AA_TRNA_LIGASE_II_ALA"/>
    <property type="match status" value="1"/>
</dbReference>
<evidence type="ECO:0000256" key="1">
    <source>
        <dbReference type="ARBA" id="ARBA00008226"/>
    </source>
</evidence>
<keyword evidence="5 14" id="KW-0479">Metal-binding</keyword>
<evidence type="ECO:0000256" key="11">
    <source>
        <dbReference type="ARBA" id="ARBA00023146"/>
    </source>
</evidence>
<dbReference type="SMART" id="SM00863">
    <property type="entry name" value="tRNA_SAD"/>
    <property type="match status" value="1"/>
</dbReference>
<dbReference type="InterPro" id="IPR018164">
    <property type="entry name" value="Ala-tRNA-synth_IIc_N"/>
</dbReference>
<dbReference type="GO" id="GO:0005524">
    <property type="term" value="F:ATP binding"/>
    <property type="evidence" value="ECO:0007669"/>
    <property type="project" value="UniProtKB-UniRule"/>
</dbReference>
<feature type="binding site" evidence="14">
    <location>
        <position position="672"/>
    </location>
    <ligand>
        <name>Zn(2+)</name>
        <dbReference type="ChEBI" id="CHEBI:29105"/>
    </ligand>
</feature>
<dbReference type="Pfam" id="PF02272">
    <property type="entry name" value="DHHA1"/>
    <property type="match status" value="1"/>
</dbReference>
<comment type="subcellular location">
    <subcellularLocation>
        <location evidence="14">Cytoplasm</location>
    </subcellularLocation>
</comment>
<dbReference type="InterPro" id="IPR018165">
    <property type="entry name" value="Ala-tRNA-synth_IIc_core"/>
</dbReference>
<keyword evidence="11 14" id="KW-0030">Aminoacyl-tRNA synthetase</keyword>
<comment type="similarity">
    <text evidence="1 14">Belongs to the class-II aminoacyl-tRNA synthetase family.</text>
</comment>
<feature type="binding site" evidence="14">
    <location>
        <position position="570"/>
    </location>
    <ligand>
        <name>Zn(2+)</name>
        <dbReference type="ChEBI" id="CHEBI:29105"/>
    </ligand>
</feature>
<dbReference type="InterPro" id="IPR012947">
    <property type="entry name" value="tRNA_SAD"/>
</dbReference>
<sequence length="879" mass="99355">MERMGLNEIREEYLKFFESKAHLRLPSFSLVPKNDKSLLLINAGMAPLKPYFTGLQVPPNKRVTTCQKCVRTGDIENVGKTSRHGTFFEMMGNFSFGDYFKEEVIPWAWEFTTEVLKLPKNKLYVTIYEDDDEALDIWVNKTDVDPKRIFRLGKEDNFWEHGLGPCGPCSEIHFDRGAGEVKTSEEFVKASDEDKIVEFWNLVFTQFDKDEEGNYNKLANPNIDTGMGLERMATIMQNVDTIFEVDTIKAVLDKVCKLSGANYKENRVKDISIRIITDHIRSITFMISDGILPSNEGRGYVLRRLLRRAARHGKTLGIKNTFLHNLTDIVIENCYKNYPELEEKREYIKKIIKLEEERFDETIDAGMQILNDYIKEVKNNNYKILSGDKAFKLYDTYGFPVELTEEILEEEGISIDKEGFNKEMKEQRERARSAREETNYMGAEDTILNKIDLNINTDFEGYDKLEVKSKVAVIIKDEEFKNEMEKGNEGVIVTYNTPFYAEMGGQIGDTGIIYNDNFKAEVIDCKKNISGKILHFVKILDGKVALEDQVILKVNEERRNNIRKNHTATHILHAALIEVVGDHVQQSGSYVDDERLRFDFSHFEAVSEDELKEVERIVNKEVMKANAVNTKVMNIEEAKQQGAIALFDNKYKDDVRVVSVGDFSKELCGGTHVSNSGQIGMFKIVSEAGVAAGIRRIEAVTAFKAMEYVDHKNNILKEVAQILKCNEKELLNKLNHQVLEMKEKEKEIETLKLKLASGAEDEILNNIKEIKGVKVASAAVKDIDGNALRDLGDKIRDNMQSGVVVLGSNYKGKVLFVAMATKDTVAKGVHCGKIIKEVAAIAGGGGGGRPDMAQAGGKDPNKLEDAIKTVETVVESLVK</sequence>
<dbReference type="GO" id="GO:0004813">
    <property type="term" value="F:alanine-tRNA ligase activity"/>
    <property type="evidence" value="ECO:0007669"/>
    <property type="project" value="UniProtKB-UniRule"/>
</dbReference>
<evidence type="ECO:0000256" key="14">
    <source>
        <dbReference type="HAMAP-Rule" id="MF_00036"/>
    </source>
</evidence>
<dbReference type="PANTHER" id="PTHR11777:SF9">
    <property type="entry name" value="ALANINE--TRNA LIGASE, CYTOPLASMIC"/>
    <property type="match status" value="1"/>
</dbReference>
<keyword evidence="3 14" id="KW-0820">tRNA-binding</keyword>
<feature type="coiled-coil region" evidence="15">
    <location>
        <begin position="727"/>
        <end position="761"/>
    </location>
</feature>
<dbReference type="Proteomes" id="UP000482543">
    <property type="component" value="Unassembled WGS sequence"/>
</dbReference>
<comment type="caution">
    <text evidence="17">The sequence shown here is derived from an EMBL/GenBank/DDBJ whole genome shotgun (WGS) entry which is preliminary data.</text>
</comment>
<proteinExistence type="inferred from homology"/>
<evidence type="ECO:0000256" key="5">
    <source>
        <dbReference type="ARBA" id="ARBA00022723"/>
    </source>
</evidence>
<feature type="binding site" evidence="14">
    <location>
        <position position="668"/>
    </location>
    <ligand>
        <name>Zn(2+)</name>
        <dbReference type="ChEBI" id="CHEBI:29105"/>
    </ligand>
</feature>
<dbReference type="Gene3D" id="2.40.30.130">
    <property type="match status" value="1"/>
</dbReference>
<dbReference type="SUPFAM" id="SSF55681">
    <property type="entry name" value="Class II aaRS and biotin synthetases"/>
    <property type="match status" value="1"/>
</dbReference>
<gene>
    <name evidence="14 17" type="primary">alaS</name>
    <name evidence="17" type="ORF">FC962_12015</name>
    <name evidence="18" type="ORF">FC964_09230</name>
</gene>
<dbReference type="Pfam" id="PF07973">
    <property type="entry name" value="tRNA_SAD"/>
    <property type="match status" value="1"/>
</dbReference>
<evidence type="ECO:0000256" key="8">
    <source>
        <dbReference type="ARBA" id="ARBA00022840"/>
    </source>
</evidence>
<protein>
    <recommendedName>
        <fullName evidence="14">Alanine--tRNA ligase</fullName>
        <ecNumber evidence="14">6.1.1.7</ecNumber>
    </recommendedName>
    <alternativeName>
        <fullName evidence="14">Alanyl-tRNA synthetase</fullName>
        <shortName evidence="14">AlaRS</shortName>
    </alternativeName>
</protein>
<dbReference type="FunFam" id="3.30.930.10:FF:000170">
    <property type="entry name" value="Alanine--tRNA ligase"/>
    <property type="match status" value="1"/>
</dbReference>
<dbReference type="GO" id="GO:0002161">
    <property type="term" value="F:aminoacyl-tRNA deacylase activity"/>
    <property type="evidence" value="ECO:0007669"/>
    <property type="project" value="TreeGrafter"/>
</dbReference>
<dbReference type="InterPro" id="IPR003156">
    <property type="entry name" value="DHHA1_dom"/>
</dbReference>
<evidence type="ECO:0000259" key="16">
    <source>
        <dbReference type="PROSITE" id="PS50860"/>
    </source>
</evidence>
<dbReference type="HAMAP" id="MF_00036_B">
    <property type="entry name" value="Ala_tRNA_synth_B"/>
    <property type="match status" value="1"/>
</dbReference>
<evidence type="ECO:0000256" key="10">
    <source>
        <dbReference type="ARBA" id="ARBA00022917"/>
    </source>
</evidence>
<keyword evidence="9 14" id="KW-0694">RNA-binding</keyword>
<evidence type="ECO:0000256" key="2">
    <source>
        <dbReference type="ARBA" id="ARBA00022490"/>
    </source>
</evidence>
<evidence type="ECO:0000256" key="9">
    <source>
        <dbReference type="ARBA" id="ARBA00022884"/>
    </source>
</evidence>
<dbReference type="GO" id="GO:0006419">
    <property type="term" value="P:alanyl-tRNA aminoacylation"/>
    <property type="evidence" value="ECO:0007669"/>
    <property type="project" value="UniProtKB-UniRule"/>
</dbReference>
<dbReference type="GO" id="GO:0016740">
    <property type="term" value="F:transferase activity"/>
    <property type="evidence" value="ECO:0007669"/>
    <property type="project" value="UniProtKB-ARBA"/>
</dbReference>
<evidence type="ECO:0000256" key="3">
    <source>
        <dbReference type="ARBA" id="ARBA00022555"/>
    </source>
</evidence>
<comment type="cofactor">
    <cofactor evidence="14">
        <name>Zn(2+)</name>
        <dbReference type="ChEBI" id="CHEBI:29105"/>
    </cofactor>
    <text evidence="14">Binds 1 zinc ion per subunit.</text>
</comment>
<keyword evidence="2 14" id="KW-0963">Cytoplasm</keyword>
<dbReference type="EMBL" id="SWRJ01000002">
    <property type="protein sequence ID" value="NFI21564.1"/>
    <property type="molecule type" value="Genomic_DNA"/>
</dbReference>
<dbReference type="FunFam" id="3.30.980.10:FF:000004">
    <property type="entry name" value="Alanine--tRNA ligase, cytoplasmic"/>
    <property type="match status" value="1"/>
</dbReference>
<keyword evidence="10 14" id="KW-0648">Protein biosynthesis</keyword>
<dbReference type="RefSeq" id="WP_061318853.1">
    <property type="nucleotide sequence ID" value="NZ_CP013247.1"/>
</dbReference>
<evidence type="ECO:0000256" key="15">
    <source>
        <dbReference type="SAM" id="Coils"/>
    </source>
</evidence>
<dbReference type="Pfam" id="PF01411">
    <property type="entry name" value="tRNA-synt_2c"/>
    <property type="match status" value="1"/>
</dbReference>
<dbReference type="GO" id="GO:0005829">
    <property type="term" value="C:cytosol"/>
    <property type="evidence" value="ECO:0007669"/>
    <property type="project" value="TreeGrafter"/>
</dbReference>
<dbReference type="Gene3D" id="3.30.54.20">
    <property type="match status" value="1"/>
</dbReference>
<dbReference type="EC" id="6.1.1.7" evidence="14"/>
<dbReference type="FunFam" id="3.10.310.40:FF:000001">
    <property type="entry name" value="Alanine--tRNA ligase"/>
    <property type="match status" value="1"/>
</dbReference>
<keyword evidence="15" id="KW-0175">Coiled coil</keyword>
<dbReference type="InterPro" id="IPR045864">
    <property type="entry name" value="aa-tRNA-synth_II/BPL/LPL"/>
</dbReference>
<dbReference type="InterPro" id="IPR018163">
    <property type="entry name" value="Thr/Ala-tRNA-synth_IIc_edit"/>
</dbReference>
<dbReference type="SUPFAM" id="SSF50447">
    <property type="entry name" value="Translation proteins"/>
    <property type="match status" value="1"/>
</dbReference>
<dbReference type="Gene3D" id="3.30.930.10">
    <property type="entry name" value="Bira Bifunctional Protein, Domain 2"/>
    <property type="match status" value="1"/>
</dbReference>
<dbReference type="GO" id="GO:0140096">
    <property type="term" value="F:catalytic activity, acting on a protein"/>
    <property type="evidence" value="ECO:0007669"/>
    <property type="project" value="UniProtKB-ARBA"/>
</dbReference>
<dbReference type="InterPro" id="IPR002318">
    <property type="entry name" value="Ala-tRNA-lgiase_IIc"/>
</dbReference>
<dbReference type="PANTHER" id="PTHR11777">
    <property type="entry name" value="ALANYL-TRNA SYNTHETASE"/>
    <property type="match status" value="1"/>
</dbReference>
<feature type="binding site" evidence="14">
    <location>
        <position position="566"/>
    </location>
    <ligand>
        <name>Zn(2+)</name>
        <dbReference type="ChEBI" id="CHEBI:29105"/>
    </ligand>
</feature>
<evidence type="ECO:0000256" key="4">
    <source>
        <dbReference type="ARBA" id="ARBA00022598"/>
    </source>
</evidence>
<evidence type="ECO:0000256" key="12">
    <source>
        <dbReference type="ARBA" id="ARBA00024779"/>
    </source>
</evidence>
<evidence type="ECO:0000313" key="19">
    <source>
        <dbReference type="Proteomes" id="UP000482543"/>
    </source>
</evidence>
<evidence type="ECO:0000256" key="6">
    <source>
        <dbReference type="ARBA" id="ARBA00022741"/>
    </source>
</evidence>
<comment type="catalytic activity">
    <reaction evidence="13 14">
        <text>tRNA(Ala) + L-alanine + ATP = L-alanyl-tRNA(Ala) + AMP + diphosphate</text>
        <dbReference type="Rhea" id="RHEA:12540"/>
        <dbReference type="Rhea" id="RHEA-COMP:9657"/>
        <dbReference type="Rhea" id="RHEA-COMP:9923"/>
        <dbReference type="ChEBI" id="CHEBI:30616"/>
        <dbReference type="ChEBI" id="CHEBI:33019"/>
        <dbReference type="ChEBI" id="CHEBI:57972"/>
        <dbReference type="ChEBI" id="CHEBI:78442"/>
        <dbReference type="ChEBI" id="CHEBI:78497"/>
        <dbReference type="ChEBI" id="CHEBI:456215"/>
        <dbReference type="EC" id="6.1.1.7"/>
    </reaction>
</comment>
<dbReference type="GO" id="GO:0000049">
    <property type="term" value="F:tRNA binding"/>
    <property type="evidence" value="ECO:0007669"/>
    <property type="project" value="UniProtKB-KW"/>
</dbReference>
<dbReference type="SUPFAM" id="SSF101353">
    <property type="entry name" value="Putative anticodon-binding domain of alanyl-tRNA synthetase (AlaRS)"/>
    <property type="match status" value="1"/>
</dbReference>
<evidence type="ECO:0000313" key="18">
    <source>
        <dbReference type="EMBL" id="NFI21564.1"/>
    </source>
</evidence>
<keyword evidence="7 14" id="KW-0862">Zinc</keyword>
<evidence type="ECO:0000256" key="13">
    <source>
        <dbReference type="ARBA" id="ARBA00048300"/>
    </source>
</evidence>
<keyword evidence="4 14" id="KW-0436">Ligase</keyword>
<keyword evidence="6 14" id="KW-0547">Nucleotide-binding</keyword>
<evidence type="ECO:0000256" key="7">
    <source>
        <dbReference type="ARBA" id="ARBA00022833"/>
    </source>
</evidence>
<dbReference type="AlphaFoldDB" id="A0A6G4EH89"/>
<dbReference type="Gene3D" id="3.10.310.40">
    <property type="match status" value="1"/>
</dbReference>